<feature type="region of interest" description="Disordered" evidence="1">
    <location>
        <begin position="11"/>
        <end position="63"/>
    </location>
</feature>
<name>B4G2K1_DROPE</name>
<gene>
    <name evidence="2" type="primary">Dper\GL23920</name>
    <name evidence="2" type="ORF">Dper_GL23920</name>
</gene>
<accession>B4G2K1</accession>
<dbReference type="HOGENOM" id="CLU_2186646_0_0_1"/>
<dbReference type="AlphaFoldDB" id="B4G2K1"/>
<protein>
    <submittedName>
        <fullName evidence="2">GL23920</fullName>
    </submittedName>
</protein>
<organism evidence="3">
    <name type="scientific">Drosophila persimilis</name>
    <name type="common">Fruit fly</name>
    <dbReference type="NCBI Taxonomy" id="7234"/>
    <lineage>
        <taxon>Eukaryota</taxon>
        <taxon>Metazoa</taxon>
        <taxon>Ecdysozoa</taxon>
        <taxon>Arthropoda</taxon>
        <taxon>Hexapoda</taxon>
        <taxon>Insecta</taxon>
        <taxon>Pterygota</taxon>
        <taxon>Neoptera</taxon>
        <taxon>Endopterygota</taxon>
        <taxon>Diptera</taxon>
        <taxon>Brachycera</taxon>
        <taxon>Muscomorpha</taxon>
        <taxon>Ephydroidea</taxon>
        <taxon>Drosophilidae</taxon>
        <taxon>Drosophila</taxon>
        <taxon>Sophophora</taxon>
    </lineage>
</organism>
<keyword evidence="3" id="KW-1185">Reference proteome</keyword>
<sequence>MPPIVAFVLKHYKKQQEEKPEKADQEQREQQEQHQEQQPRHTEQKQKQEQKLTPKQIQNQTKRMNKWRWYGTVRCGTLPAPSSLLKEPTIEAVVCLFAYFRAECIVNGE</sequence>
<reference evidence="2 3" key="1">
    <citation type="journal article" date="2007" name="Nature">
        <title>Evolution of genes and genomes on the Drosophila phylogeny.</title>
        <authorList>
            <consortium name="Drosophila 12 Genomes Consortium"/>
            <person name="Clark A.G."/>
            <person name="Eisen M.B."/>
            <person name="Smith D.R."/>
            <person name="Bergman C.M."/>
            <person name="Oliver B."/>
            <person name="Markow T.A."/>
            <person name="Kaufman T.C."/>
            <person name="Kellis M."/>
            <person name="Gelbart W."/>
            <person name="Iyer V.N."/>
            <person name="Pollard D.A."/>
            <person name="Sackton T.B."/>
            <person name="Larracuente A.M."/>
            <person name="Singh N.D."/>
            <person name="Abad J.P."/>
            <person name="Abt D.N."/>
            <person name="Adryan B."/>
            <person name="Aguade M."/>
            <person name="Akashi H."/>
            <person name="Anderson W.W."/>
            <person name="Aquadro C.F."/>
            <person name="Ardell D.H."/>
            <person name="Arguello R."/>
            <person name="Artieri C.G."/>
            <person name="Barbash D.A."/>
            <person name="Barker D."/>
            <person name="Barsanti P."/>
            <person name="Batterham P."/>
            <person name="Batzoglou S."/>
            <person name="Begun D."/>
            <person name="Bhutkar A."/>
            <person name="Blanco E."/>
            <person name="Bosak S.A."/>
            <person name="Bradley R.K."/>
            <person name="Brand A.D."/>
            <person name="Brent M.R."/>
            <person name="Brooks A.N."/>
            <person name="Brown R.H."/>
            <person name="Butlin R.K."/>
            <person name="Caggese C."/>
            <person name="Calvi B.R."/>
            <person name="Bernardo de Carvalho A."/>
            <person name="Caspi A."/>
            <person name="Castrezana S."/>
            <person name="Celniker S.E."/>
            <person name="Chang J.L."/>
            <person name="Chapple C."/>
            <person name="Chatterji S."/>
            <person name="Chinwalla A."/>
            <person name="Civetta A."/>
            <person name="Clifton S.W."/>
            <person name="Comeron J.M."/>
            <person name="Costello J.C."/>
            <person name="Coyne J.A."/>
            <person name="Daub J."/>
            <person name="David R.G."/>
            <person name="Delcher A.L."/>
            <person name="Delehaunty K."/>
            <person name="Do C.B."/>
            <person name="Ebling H."/>
            <person name="Edwards K."/>
            <person name="Eickbush T."/>
            <person name="Evans J.D."/>
            <person name="Filipski A."/>
            <person name="Findeiss S."/>
            <person name="Freyhult E."/>
            <person name="Fulton L."/>
            <person name="Fulton R."/>
            <person name="Garcia A.C."/>
            <person name="Gardiner A."/>
            <person name="Garfield D.A."/>
            <person name="Garvin B.E."/>
            <person name="Gibson G."/>
            <person name="Gilbert D."/>
            <person name="Gnerre S."/>
            <person name="Godfrey J."/>
            <person name="Good R."/>
            <person name="Gotea V."/>
            <person name="Gravely B."/>
            <person name="Greenberg A.J."/>
            <person name="Griffiths-Jones S."/>
            <person name="Gross S."/>
            <person name="Guigo R."/>
            <person name="Gustafson E.A."/>
            <person name="Haerty W."/>
            <person name="Hahn M.W."/>
            <person name="Halligan D.L."/>
            <person name="Halpern A.L."/>
            <person name="Halter G.M."/>
            <person name="Han M.V."/>
            <person name="Heger A."/>
            <person name="Hillier L."/>
            <person name="Hinrichs A.S."/>
            <person name="Holmes I."/>
            <person name="Hoskins R.A."/>
            <person name="Hubisz M.J."/>
            <person name="Hultmark D."/>
            <person name="Huntley M.A."/>
            <person name="Jaffe D.B."/>
            <person name="Jagadeeshan S."/>
            <person name="Jeck W.R."/>
            <person name="Johnson J."/>
            <person name="Jones C.D."/>
            <person name="Jordan W.C."/>
            <person name="Karpen G.H."/>
            <person name="Kataoka E."/>
            <person name="Keightley P.D."/>
            <person name="Kheradpour P."/>
            <person name="Kirkness E.F."/>
            <person name="Koerich L.B."/>
            <person name="Kristiansen K."/>
            <person name="Kudrna D."/>
            <person name="Kulathinal R.J."/>
            <person name="Kumar S."/>
            <person name="Kwok R."/>
            <person name="Lander E."/>
            <person name="Langley C.H."/>
            <person name="Lapoint R."/>
            <person name="Lazzaro B.P."/>
            <person name="Lee S.J."/>
            <person name="Levesque L."/>
            <person name="Li R."/>
            <person name="Lin C.F."/>
            <person name="Lin M.F."/>
            <person name="Lindblad-Toh K."/>
            <person name="Llopart A."/>
            <person name="Long M."/>
            <person name="Low L."/>
            <person name="Lozovsky E."/>
            <person name="Lu J."/>
            <person name="Luo M."/>
            <person name="Machado C.A."/>
            <person name="Makalowski W."/>
            <person name="Marzo M."/>
            <person name="Matsuda M."/>
            <person name="Matzkin L."/>
            <person name="McAllister B."/>
            <person name="McBride C.S."/>
            <person name="McKernan B."/>
            <person name="McKernan K."/>
            <person name="Mendez-Lago M."/>
            <person name="Minx P."/>
            <person name="Mollenhauer M.U."/>
            <person name="Montooth K."/>
            <person name="Mount S.M."/>
            <person name="Mu X."/>
            <person name="Myers E."/>
            <person name="Negre B."/>
            <person name="Newfeld S."/>
            <person name="Nielsen R."/>
            <person name="Noor M.A."/>
            <person name="O'Grady P."/>
            <person name="Pachter L."/>
            <person name="Papaceit M."/>
            <person name="Parisi M.J."/>
            <person name="Parisi M."/>
            <person name="Parts L."/>
            <person name="Pedersen J.S."/>
            <person name="Pesole G."/>
            <person name="Phillippy A.M."/>
            <person name="Ponting C.P."/>
            <person name="Pop M."/>
            <person name="Porcelli D."/>
            <person name="Powell J.R."/>
            <person name="Prohaska S."/>
            <person name="Pruitt K."/>
            <person name="Puig M."/>
            <person name="Quesneville H."/>
            <person name="Ram K.R."/>
            <person name="Rand D."/>
            <person name="Rasmussen M.D."/>
            <person name="Reed L.K."/>
            <person name="Reenan R."/>
            <person name="Reily A."/>
            <person name="Remington K.A."/>
            <person name="Rieger T.T."/>
            <person name="Ritchie M.G."/>
            <person name="Robin C."/>
            <person name="Rogers Y.H."/>
            <person name="Rohde C."/>
            <person name="Rozas J."/>
            <person name="Rubenfield M.J."/>
            <person name="Ruiz A."/>
            <person name="Russo S."/>
            <person name="Salzberg S.L."/>
            <person name="Sanchez-Gracia A."/>
            <person name="Saranga D.J."/>
            <person name="Sato H."/>
            <person name="Schaeffer S.W."/>
            <person name="Schatz M.C."/>
            <person name="Schlenke T."/>
            <person name="Schwartz R."/>
            <person name="Segarra C."/>
            <person name="Singh R.S."/>
            <person name="Sirot L."/>
            <person name="Sirota M."/>
            <person name="Sisneros N.B."/>
            <person name="Smith C.D."/>
            <person name="Smith T.F."/>
            <person name="Spieth J."/>
            <person name="Stage D.E."/>
            <person name="Stark A."/>
            <person name="Stephan W."/>
            <person name="Strausberg R.L."/>
            <person name="Strempel S."/>
            <person name="Sturgill D."/>
            <person name="Sutton G."/>
            <person name="Sutton G.G."/>
            <person name="Tao W."/>
            <person name="Teichmann S."/>
            <person name="Tobari Y.N."/>
            <person name="Tomimura Y."/>
            <person name="Tsolas J.M."/>
            <person name="Valente V.L."/>
            <person name="Venter E."/>
            <person name="Venter J.C."/>
            <person name="Vicario S."/>
            <person name="Vieira F.G."/>
            <person name="Vilella A.J."/>
            <person name="Villasante A."/>
            <person name="Walenz B."/>
            <person name="Wang J."/>
            <person name="Wasserman M."/>
            <person name="Watts T."/>
            <person name="Wilson D."/>
            <person name="Wilson R.K."/>
            <person name="Wing R.A."/>
            <person name="Wolfner M.F."/>
            <person name="Wong A."/>
            <person name="Wong G.K."/>
            <person name="Wu C.I."/>
            <person name="Wu G."/>
            <person name="Yamamoto D."/>
            <person name="Yang H.P."/>
            <person name="Yang S.P."/>
            <person name="Yorke J.A."/>
            <person name="Yoshida K."/>
            <person name="Zdobnov E."/>
            <person name="Zhang P."/>
            <person name="Zhang Y."/>
            <person name="Zimin A.V."/>
            <person name="Baldwin J."/>
            <person name="Abdouelleil A."/>
            <person name="Abdulkadir J."/>
            <person name="Abebe A."/>
            <person name="Abera B."/>
            <person name="Abreu J."/>
            <person name="Acer S.C."/>
            <person name="Aftuck L."/>
            <person name="Alexander A."/>
            <person name="An P."/>
            <person name="Anderson E."/>
            <person name="Anderson S."/>
            <person name="Arachi H."/>
            <person name="Azer M."/>
            <person name="Bachantsang P."/>
            <person name="Barry A."/>
            <person name="Bayul T."/>
            <person name="Berlin A."/>
            <person name="Bessette D."/>
            <person name="Bloom T."/>
            <person name="Blye J."/>
            <person name="Boguslavskiy L."/>
            <person name="Bonnet C."/>
            <person name="Boukhgalter B."/>
            <person name="Bourzgui I."/>
            <person name="Brown A."/>
            <person name="Cahill P."/>
            <person name="Channer S."/>
            <person name="Cheshatsang Y."/>
            <person name="Chuda L."/>
            <person name="Citroen M."/>
            <person name="Collymore A."/>
            <person name="Cooke P."/>
            <person name="Costello M."/>
            <person name="D'Aco K."/>
            <person name="Daza R."/>
            <person name="De Haan G."/>
            <person name="DeGray S."/>
            <person name="DeMaso C."/>
            <person name="Dhargay N."/>
            <person name="Dooley K."/>
            <person name="Dooley E."/>
            <person name="Doricent M."/>
            <person name="Dorje P."/>
            <person name="Dorjee K."/>
            <person name="Dupes A."/>
            <person name="Elong R."/>
            <person name="Falk J."/>
            <person name="Farina A."/>
            <person name="Faro S."/>
            <person name="Ferguson D."/>
            <person name="Fisher S."/>
            <person name="Foley C.D."/>
            <person name="Franke A."/>
            <person name="Friedrich D."/>
            <person name="Gadbois L."/>
            <person name="Gearin G."/>
            <person name="Gearin C.R."/>
            <person name="Giannoukos G."/>
            <person name="Goode T."/>
            <person name="Graham J."/>
            <person name="Grandbois E."/>
            <person name="Grewal S."/>
            <person name="Gyaltsen K."/>
            <person name="Hafez N."/>
            <person name="Hagos B."/>
            <person name="Hall J."/>
            <person name="Henson C."/>
            <person name="Hollinger A."/>
            <person name="Honan T."/>
            <person name="Huard M.D."/>
            <person name="Hughes L."/>
            <person name="Hurhula B."/>
            <person name="Husby M.E."/>
            <person name="Kamat A."/>
            <person name="Kanga B."/>
            <person name="Kashin S."/>
            <person name="Khazanovich D."/>
            <person name="Kisner P."/>
            <person name="Lance K."/>
            <person name="Lara M."/>
            <person name="Lee W."/>
            <person name="Lennon N."/>
            <person name="Letendre F."/>
            <person name="LeVine R."/>
            <person name="Lipovsky A."/>
            <person name="Liu X."/>
            <person name="Liu J."/>
            <person name="Liu S."/>
            <person name="Lokyitsang T."/>
            <person name="Lokyitsang Y."/>
            <person name="Lubonja R."/>
            <person name="Lui A."/>
            <person name="MacDonald P."/>
            <person name="Magnisalis V."/>
            <person name="Maru K."/>
            <person name="Matthews C."/>
            <person name="McCusker W."/>
            <person name="McDonough S."/>
            <person name="Mehta T."/>
            <person name="Meldrim J."/>
            <person name="Meneus L."/>
            <person name="Mihai O."/>
            <person name="Mihalev A."/>
            <person name="Mihova T."/>
            <person name="Mittelman R."/>
            <person name="Mlenga V."/>
            <person name="Montmayeur A."/>
            <person name="Mulrain L."/>
            <person name="Navidi A."/>
            <person name="Naylor J."/>
            <person name="Negash T."/>
            <person name="Nguyen T."/>
            <person name="Nguyen N."/>
            <person name="Nicol R."/>
            <person name="Norbu C."/>
            <person name="Norbu N."/>
            <person name="Novod N."/>
            <person name="O'Neill B."/>
            <person name="Osman S."/>
            <person name="Markiewicz E."/>
            <person name="Oyono O.L."/>
            <person name="Patti C."/>
            <person name="Phunkhang P."/>
            <person name="Pierre F."/>
            <person name="Priest M."/>
            <person name="Raghuraman S."/>
            <person name="Rege F."/>
            <person name="Reyes R."/>
            <person name="Rise C."/>
            <person name="Rogov P."/>
            <person name="Ross K."/>
            <person name="Ryan E."/>
            <person name="Settipalli S."/>
            <person name="Shea T."/>
            <person name="Sherpa N."/>
            <person name="Shi L."/>
            <person name="Shih D."/>
            <person name="Sparrow T."/>
            <person name="Spaulding J."/>
            <person name="Stalker J."/>
            <person name="Stange-Thomann N."/>
            <person name="Stavropoulos S."/>
            <person name="Stone C."/>
            <person name="Strader C."/>
            <person name="Tesfaye S."/>
            <person name="Thomson T."/>
            <person name="Thoulutsang Y."/>
            <person name="Thoulutsang D."/>
            <person name="Topham K."/>
            <person name="Topping I."/>
            <person name="Tsamla T."/>
            <person name="Vassiliev H."/>
            <person name="Vo A."/>
            <person name="Wangchuk T."/>
            <person name="Wangdi T."/>
            <person name="Weiand M."/>
            <person name="Wilkinson J."/>
            <person name="Wilson A."/>
            <person name="Yadav S."/>
            <person name="Young G."/>
            <person name="Yu Q."/>
            <person name="Zembek L."/>
            <person name="Zhong D."/>
            <person name="Zimmer A."/>
            <person name="Zwirko Z."/>
            <person name="Jaffe D.B."/>
            <person name="Alvarez P."/>
            <person name="Brockman W."/>
            <person name="Butler J."/>
            <person name="Chin C."/>
            <person name="Gnerre S."/>
            <person name="Grabherr M."/>
            <person name="Kleber M."/>
            <person name="Mauceli E."/>
            <person name="MacCallum I."/>
        </authorList>
    </citation>
    <scope>NUCLEOTIDE SEQUENCE [LARGE SCALE GENOMIC DNA]</scope>
    <source>
        <strain evidence="3">MSH-3 / Tucson 14011-0111.49</strain>
    </source>
</reference>
<dbReference type="Proteomes" id="UP000008744">
    <property type="component" value="Unassembled WGS sequence"/>
</dbReference>
<feature type="compositionally biased region" description="Polar residues" evidence="1">
    <location>
        <begin position="53"/>
        <end position="62"/>
    </location>
</feature>
<dbReference type="EMBL" id="CH479179">
    <property type="protein sequence ID" value="EDW24046.1"/>
    <property type="molecule type" value="Genomic_DNA"/>
</dbReference>
<evidence type="ECO:0000313" key="2">
    <source>
        <dbReference type="EMBL" id="EDW24046.1"/>
    </source>
</evidence>
<proteinExistence type="predicted"/>
<evidence type="ECO:0000313" key="3">
    <source>
        <dbReference type="Proteomes" id="UP000008744"/>
    </source>
</evidence>
<evidence type="ECO:0000256" key="1">
    <source>
        <dbReference type="SAM" id="MobiDB-lite"/>
    </source>
</evidence>
<feature type="compositionally biased region" description="Basic and acidic residues" evidence="1">
    <location>
        <begin position="14"/>
        <end position="52"/>
    </location>
</feature>